<dbReference type="Gene3D" id="3.90.1150.10">
    <property type="entry name" value="Aspartate Aminotransferase, domain 1"/>
    <property type="match status" value="1"/>
</dbReference>
<evidence type="ECO:0000256" key="1">
    <source>
        <dbReference type="ARBA" id="ARBA00005384"/>
    </source>
</evidence>
<evidence type="ECO:0000256" key="3">
    <source>
        <dbReference type="ARBA" id="ARBA00023015"/>
    </source>
</evidence>
<dbReference type="PANTHER" id="PTHR46577">
    <property type="entry name" value="HTH-TYPE TRANSCRIPTIONAL REGULATORY PROTEIN GABR"/>
    <property type="match status" value="1"/>
</dbReference>
<dbReference type="InterPro" id="IPR051446">
    <property type="entry name" value="HTH_trans_reg/aminotransferase"/>
</dbReference>
<feature type="domain" description="HTH gntR-type" evidence="6">
    <location>
        <begin position="13"/>
        <end position="81"/>
    </location>
</feature>
<dbReference type="GO" id="GO:0003700">
    <property type="term" value="F:DNA-binding transcription factor activity"/>
    <property type="evidence" value="ECO:0007669"/>
    <property type="project" value="InterPro"/>
</dbReference>
<dbReference type="GO" id="GO:0030170">
    <property type="term" value="F:pyridoxal phosphate binding"/>
    <property type="evidence" value="ECO:0007669"/>
    <property type="project" value="InterPro"/>
</dbReference>
<keyword evidence="5" id="KW-0804">Transcription</keyword>
<dbReference type="Pfam" id="PF00392">
    <property type="entry name" value="GntR"/>
    <property type="match status" value="1"/>
</dbReference>
<comment type="similarity">
    <text evidence="1">In the C-terminal section; belongs to the class-I pyridoxal-phosphate-dependent aminotransferase family.</text>
</comment>
<keyword evidence="3" id="KW-0805">Transcription regulation</keyword>
<proteinExistence type="inferred from homology"/>
<sequence>MKLELVLDRGSNLPLTDQIVNGVVHWLQNHAVGAGVKLPSIRRFAADQGVSRYPVIEAYDRLVALGHVESRHGSGFYVASHHHQHVAAALGLADPRRAEHESEHILEQLNHPSESLKLGSGFIPEIWRDKDGLGRAIRYVSRTEGANLADYASQHGYPGLRAHLLHRIAQLGIEAQPSQILLTQGASQALDLLMRYMLKPGDTMFVEDPGYYSLFGLLKLHGVKLVGIPRTRIGPDLDVLEAQLKQHRPKLFFVNTVFHNPTGTTVAPQVAFRLLQLAREHGVTLVEDDIYADFQATPTDRLATLDQLEHVIYVGGLSKTLSSSLRVGYVLAPPSVIKDLADIKMLTSLGGSRFIEAVAAAMLERGTYRKYLEKLRLRIQYAIGATVQMLESCGWELFEKPVGGTFVWARLPHIDDSTRLAEFGAPRGVTIAPGKYFRPNAEKCPWIRINVAYAGDPRAQTFFQSAALLRP</sequence>
<dbReference type="Pfam" id="PF00155">
    <property type="entry name" value="Aminotran_1_2"/>
    <property type="match status" value="1"/>
</dbReference>
<evidence type="ECO:0000256" key="4">
    <source>
        <dbReference type="ARBA" id="ARBA00023125"/>
    </source>
</evidence>
<dbReference type="CDD" id="cd07377">
    <property type="entry name" value="WHTH_GntR"/>
    <property type="match status" value="1"/>
</dbReference>
<dbReference type="InterPro" id="IPR000524">
    <property type="entry name" value="Tscrpt_reg_HTH_GntR"/>
</dbReference>
<evidence type="ECO:0000313" key="8">
    <source>
        <dbReference type="Proteomes" id="UP000065521"/>
    </source>
</evidence>
<evidence type="ECO:0000256" key="2">
    <source>
        <dbReference type="ARBA" id="ARBA00022898"/>
    </source>
</evidence>
<dbReference type="Proteomes" id="UP000065521">
    <property type="component" value="Unassembled WGS sequence"/>
</dbReference>
<gene>
    <name evidence="7" type="ORF">WI38_30985</name>
</gene>
<keyword evidence="4" id="KW-0238">DNA-binding</keyword>
<dbReference type="SUPFAM" id="SSF46785">
    <property type="entry name" value="Winged helix' DNA-binding domain"/>
    <property type="match status" value="1"/>
</dbReference>
<dbReference type="SUPFAM" id="SSF53383">
    <property type="entry name" value="PLP-dependent transferases"/>
    <property type="match status" value="1"/>
</dbReference>
<dbReference type="CDD" id="cd00609">
    <property type="entry name" value="AAT_like"/>
    <property type="match status" value="1"/>
</dbReference>
<dbReference type="GO" id="GO:0003677">
    <property type="term" value="F:DNA binding"/>
    <property type="evidence" value="ECO:0007669"/>
    <property type="project" value="UniProtKB-KW"/>
</dbReference>
<comment type="caution">
    <text evidence="7">The sequence shown here is derived from an EMBL/GenBank/DDBJ whole genome shotgun (WGS) entry which is preliminary data.</text>
</comment>
<dbReference type="InterPro" id="IPR015424">
    <property type="entry name" value="PyrdxlP-dep_Trfase"/>
</dbReference>
<protein>
    <submittedName>
        <fullName evidence="7">GntR family transcriptional regulator</fullName>
    </submittedName>
</protein>
<evidence type="ECO:0000259" key="6">
    <source>
        <dbReference type="PROSITE" id="PS50949"/>
    </source>
</evidence>
<evidence type="ECO:0000313" key="7">
    <source>
        <dbReference type="EMBL" id="KUZ81853.1"/>
    </source>
</evidence>
<dbReference type="SMART" id="SM00345">
    <property type="entry name" value="HTH_GNTR"/>
    <property type="match status" value="1"/>
</dbReference>
<dbReference type="InterPro" id="IPR036390">
    <property type="entry name" value="WH_DNA-bd_sf"/>
</dbReference>
<evidence type="ECO:0000256" key="5">
    <source>
        <dbReference type="ARBA" id="ARBA00023163"/>
    </source>
</evidence>
<dbReference type="RefSeq" id="WP_059615235.1">
    <property type="nucleotide sequence ID" value="NZ_JBGRUR010000001.1"/>
</dbReference>
<dbReference type="Gene3D" id="3.40.640.10">
    <property type="entry name" value="Type I PLP-dependent aspartate aminotransferase-like (Major domain)"/>
    <property type="match status" value="1"/>
</dbReference>
<dbReference type="AlphaFoldDB" id="A0A102K899"/>
<dbReference type="InterPro" id="IPR036388">
    <property type="entry name" value="WH-like_DNA-bd_sf"/>
</dbReference>
<dbReference type="PANTHER" id="PTHR46577:SF2">
    <property type="entry name" value="TRANSCRIPTIONAL REGULATORY PROTEIN"/>
    <property type="match status" value="1"/>
</dbReference>
<dbReference type="InterPro" id="IPR015422">
    <property type="entry name" value="PyrdxlP-dep_Trfase_small"/>
</dbReference>
<keyword evidence="2" id="KW-0663">Pyridoxal phosphate</keyword>
<organism evidence="7 8">
    <name type="scientific">Burkholderia ubonensis</name>
    <dbReference type="NCBI Taxonomy" id="101571"/>
    <lineage>
        <taxon>Bacteria</taxon>
        <taxon>Pseudomonadati</taxon>
        <taxon>Pseudomonadota</taxon>
        <taxon>Betaproteobacteria</taxon>
        <taxon>Burkholderiales</taxon>
        <taxon>Burkholderiaceae</taxon>
        <taxon>Burkholderia</taxon>
        <taxon>Burkholderia cepacia complex</taxon>
    </lineage>
</organism>
<dbReference type="EMBL" id="LOTN01000071">
    <property type="protein sequence ID" value="KUZ81853.1"/>
    <property type="molecule type" value="Genomic_DNA"/>
</dbReference>
<accession>A0A102K899</accession>
<dbReference type="Gene3D" id="1.10.10.10">
    <property type="entry name" value="Winged helix-like DNA-binding domain superfamily/Winged helix DNA-binding domain"/>
    <property type="match status" value="1"/>
</dbReference>
<name>A0A102K899_9BURK</name>
<dbReference type="InterPro" id="IPR004839">
    <property type="entry name" value="Aminotransferase_I/II_large"/>
</dbReference>
<dbReference type="PROSITE" id="PS50949">
    <property type="entry name" value="HTH_GNTR"/>
    <property type="match status" value="1"/>
</dbReference>
<dbReference type="InterPro" id="IPR015421">
    <property type="entry name" value="PyrdxlP-dep_Trfase_major"/>
</dbReference>
<reference evidence="7 8" key="1">
    <citation type="submission" date="2015-11" db="EMBL/GenBank/DDBJ databases">
        <title>Expanding the genomic diversity of Burkholderia species for the development of highly accurate diagnostics.</title>
        <authorList>
            <person name="Sahl J."/>
            <person name="Keim P."/>
            <person name="Wagner D."/>
        </authorList>
    </citation>
    <scope>NUCLEOTIDE SEQUENCE [LARGE SCALE GENOMIC DNA]</scope>
    <source>
        <strain evidence="7 8">RF32-BP4</strain>
    </source>
</reference>